<comment type="caution">
    <text evidence="1">The sequence shown here is derived from an EMBL/GenBank/DDBJ whole genome shotgun (WGS) entry which is preliminary data.</text>
</comment>
<dbReference type="InterPro" id="IPR036291">
    <property type="entry name" value="NAD(P)-bd_dom_sf"/>
</dbReference>
<dbReference type="Gene3D" id="3.40.50.720">
    <property type="entry name" value="NAD(P)-binding Rossmann-like Domain"/>
    <property type="match status" value="1"/>
</dbReference>
<dbReference type="SUPFAM" id="SSF51735">
    <property type="entry name" value="NAD(P)-binding Rossmann-fold domains"/>
    <property type="match status" value="1"/>
</dbReference>
<protein>
    <submittedName>
        <fullName evidence="1">Nucleoside-diphosphate-sugar epimerase</fullName>
    </submittedName>
</protein>
<evidence type="ECO:0000313" key="1">
    <source>
        <dbReference type="EMBL" id="MBP2037216.1"/>
    </source>
</evidence>
<dbReference type="InterPro" id="IPR051783">
    <property type="entry name" value="NAD(P)-dependent_oxidoreduct"/>
</dbReference>
<gene>
    <name evidence="1" type="ORF">J2Z77_003016</name>
</gene>
<accession>A0ABS4L539</accession>
<reference evidence="1 2" key="1">
    <citation type="submission" date="2021-03" db="EMBL/GenBank/DDBJ databases">
        <title>Genomic Encyclopedia of Type Strains, Phase IV (KMG-IV): sequencing the most valuable type-strain genomes for metagenomic binning, comparative biology and taxonomic classification.</title>
        <authorList>
            <person name="Goeker M."/>
        </authorList>
    </citation>
    <scope>NUCLEOTIDE SEQUENCE [LARGE SCALE GENOMIC DNA]</scope>
    <source>
        <strain evidence="1 2">DSM 40526</strain>
    </source>
</reference>
<organism evidence="1 2">
    <name type="scientific">Streptomyces avidinii</name>
    <dbReference type="NCBI Taxonomy" id="1895"/>
    <lineage>
        <taxon>Bacteria</taxon>
        <taxon>Bacillati</taxon>
        <taxon>Actinomycetota</taxon>
        <taxon>Actinomycetes</taxon>
        <taxon>Kitasatosporales</taxon>
        <taxon>Streptomycetaceae</taxon>
        <taxon>Streptomyces</taxon>
    </lineage>
</organism>
<dbReference type="PANTHER" id="PTHR48079:SF6">
    <property type="entry name" value="NAD(P)-BINDING DOMAIN-CONTAINING PROTEIN-RELATED"/>
    <property type="match status" value="1"/>
</dbReference>
<name>A0ABS4L539_STRAV</name>
<sequence>MDVLVLGGTAWLGREITRQALDRGHAVTCLARGESGGVVPGARLIAADRNHDSAYAELPGRDWDAVLEVSWQPAFVRGALAALAGRARHWTYVSSVSAYADHSVVGADESAALLAPAQGQYVGREEYGEAKVTCEEATRAAAADRLVVARAGLIGGPGDGSGRSGYWVARSAREVEQPLLVPRSPGLPTQVVDVRDLAGWLLDLAQDGTTGTFDAVGPVVPFDEWVGLSRQVAGHTGPVAVADPQWLFDQGVEPFMGPESMAMWMPDPEWAGFSARSGAAARAAGLRHRPRAEVLEDLLRWERAEGLERPRRAGLSSARERELLTALREAPVS</sequence>
<dbReference type="PANTHER" id="PTHR48079">
    <property type="entry name" value="PROTEIN YEEZ"/>
    <property type="match status" value="1"/>
</dbReference>
<evidence type="ECO:0000313" key="2">
    <source>
        <dbReference type="Proteomes" id="UP001519310"/>
    </source>
</evidence>
<dbReference type="RefSeq" id="WP_189967108.1">
    <property type="nucleotide sequence ID" value="NZ_BMVL01000003.1"/>
</dbReference>
<dbReference type="Proteomes" id="UP001519310">
    <property type="component" value="Unassembled WGS sequence"/>
</dbReference>
<keyword evidence="2" id="KW-1185">Reference proteome</keyword>
<dbReference type="EMBL" id="JAGGLQ010000004">
    <property type="protein sequence ID" value="MBP2037216.1"/>
    <property type="molecule type" value="Genomic_DNA"/>
</dbReference>
<proteinExistence type="predicted"/>